<dbReference type="PROSITE" id="PS51373">
    <property type="entry name" value="HIPIP"/>
    <property type="match status" value="1"/>
</dbReference>
<dbReference type="InterPro" id="IPR006311">
    <property type="entry name" value="TAT_signal"/>
</dbReference>
<dbReference type="GO" id="GO:0019646">
    <property type="term" value="P:aerobic electron transport chain"/>
    <property type="evidence" value="ECO:0007669"/>
    <property type="project" value="InterPro"/>
</dbReference>
<organism evidence="8 9">
    <name type="scientific">Lasius niger</name>
    <name type="common">Black garden ant</name>
    <dbReference type="NCBI Taxonomy" id="67767"/>
    <lineage>
        <taxon>Eukaryota</taxon>
        <taxon>Metazoa</taxon>
        <taxon>Ecdysozoa</taxon>
        <taxon>Arthropoda</taxon>
        <taxon>Hexapoda</taxon>
        <taxon>Insecta</taxon>
        <taxon>Pterygota</taxon>
        <taxon>Neoptera</taxon>
        <taxon>Endopterygota</taxon>
        <taxon>Hymenoptera</taxon>
        <taxon>Apocrita</taxon>
        <taxon>Aculeata</taxon>
        <taxon>Formicoidea</taxon>
        <taxon>Formicidae</taxon>
        <taxon>Formicinae</taxon>
        <taxon>Lasius</taxon>
        <taxon>Lasius</taxon>
    </lineage>
</organism>
<keyword evidence="5" id="KW-0408">Iron</keyword>
<dbReference type="Proteomes" id="UP000036403">
    <property type="component" value="Unassembled WGS sequence"/>
</dbReference>
<gene>
    <name evidence="8" type="ORF">RF55_18765</name>
</gene>
<keyword evidence="3" id="KW-0479">Metal-binding</keyword>
<dbReference type="SUPFAM" id="SSF57652">
    <property type="entry name" value="HIPIP (high potential iron protein)"/>
    <property type="match status" value="1"/>
</dbReference>
<reference evidence="8 9" key="1">
    <citation type="submission" date="2015-04" db="EMBL/GenBank/DDBJ databases">
        <title>Lasius niger genome sequencing.</title>
        <authorList>
            <person name="Konorov E.A."/>
            <person name="Nikitin M.A."/>
            <person name="Kirill M.V."/>
            <person name="Chang P."/>
        </authorList>
    </citation>
    <scope>NUCLEOTIDE SEQUENCE [LARGE SCALE GENOMIC DNA]</scope>
    <source>
        <tissue evidence="8">Whole</tissue>
    </source>
</reference>
<dbReference type="PROSITE" id="PS51318">
    <property type="entry name" value="TAT"/>
    <property type="match status" value="1"/>
</dbReference>
<evidence type="ECO:0000313" key="9">
    <source>
        <dbReference type="Proteomes" id="UP000036403"/>
    </source>
</evidence>
<keyword evidence="9" id="KW-1185">Reference proteome</keyword>
<dbReference type="AlphaFoldDB" id="A0A0J7K166"/>
<dbReference type="GO" id="GO:0051539">
    <property type="term" value="F:4 iron, 4 sulfur cluster binding"/>
    <property type="evidence" value="ECO:0007669"/>
    <property type="project" value="UniProtKB-KW"/>
</dbReference>
<feature type="domain" description="High potential iron-sulfur proteins family profile" evidence="7">
    <location>
        <begin position="36"/>
        <end position="109"/>
    </location>
</feature>
<sequence>MSGQSIADARRRCLKTLVVTGAVLAVGWGAPRRASAQALPQVAANDPAAKALSYVPQAAASKNSAHKAGADCAACRFYRGKPDHAAGLCPLFPGKEVKAGGWCQAFTAK</sequence>
<keyword evidence="1" id="KW-0813">Transport</keyword>
<evidence type="ECO:0000256" key="2">
    <source>
        <dbReference type="ARBA" id="ARBA00022485"/>
    </source>
</evidence>
<evidence type="ECO:0000256" key="6">
    <source>
        <dbReference type="ARBA" id="ARBA00023014"/>
    </source>
</evidence>
<dbReference type="PaxDb" id="67767-A0A0J7K166"/>
<name>A0A0J7K166_LASNI</name>
<evidence type="ECO:0000256" key="1">
    <source>
        <dbReference type="ARBA" id="ARBA00022448"/>
    </source>
</evidence>
<evidence type="ECO:0000313" key="8">
    <source>
        <dbReference type="EMBL" id="KMQ83931.1"/>
    </source>
</evidence>
<evidence type="ECO:0000256" key="3">
    <source>
        <dbReference type="ARBA" id="ARBA00022723"/>
    </source>
</evidence>
<keyword evidence="2" id="KW-0004">4Fe-4S</keyword>
<evidence type="ECO:0000259" key="7">
    <source>
        <dbReference type="PROSITE" id="PS51373"/>
    </source>
</evidence>
<dbReference type="Gene3D" id="4.10.490.10">
    <property type="entry name" value="High potential iron-sulphur protein"/>
    <property type="match status" value="1"/>
</dbReference>
<accession>A0A0J7K166</accession>
<dbReference type="Pfam" id="PF01355">
    <property type="entry name" value="HIPIP"/>
    <property type="match status" value="1"/>
</dbReference>
<dbReference type="InterPro" id="IPR000170">
    <property type="entry name" value="High_potential_FeS_prot"/>
</dbReference>
<evidence type="ECO:0000256" key="5">
    <source>
        <dbReference type="ARBA" id="ARBA00023004"/>
    </source>
</evidence>
<dbReference type="InterPro" id="IPR036369">
    <property type="entry name" value="HIPIP_sf"/>
</dbReference>
<dbReference type="GO" id="GO:0009055">
    <property type="term" value="F:electron transfer activity"/>
    <property type="evidence" value="ECO:0007669"/>
    <property type="project" value="InterPro"/>
</dbReference>
<evidence type="ECO:0000256" key="4">
    <source>
        <dbReference type="ARBA" id="ARBA00022982"/>
    </source>
</evidence>
<protein>
    <submittedName>
        <fullName evidence="8">High potential iron-sulfur protein</fullName>
    </submittedName>
</protein>
<keyword evidence="6" id="KW-0411">Iron-sulfur</keyword>
<dbReference type="EMBL" id="LBMM01017905">
    <property type="protein sequence ID" value="KMQ83931.1"/>
    <property type="molecule type" value="Genomic_DNA"/>
</dbReference>
<comment type="caution">
    <text evidence="8">The sequence shown here is derived from an EMBL/GenBank/DDBJ whole genome shotgun (WGS) entry which is preliminary data.</text>
</comment>
<keyword evidence="4" id="KW-0249">Electron transport</keyword>
<dbReference type="GO" id="GO:0046872">
    <property type="term" value="F:metal ion binding"/>
    <property type="evidence" value="ECO:0007669"/>
    <property type="project" value="UniProtKB-KW"/>
</dbReference>
<proteinExistence type="predicted"/>